<keyword evidence="2" id="KW-1185">Reference proteome</keyword>
<evidence type="ECO:0008006" key="3">
    <source>
        <dbReference type="Google" id="ProtNLM"/>
    </source>
</evidence>
<dbReference type="SUPFAM" id="SSF48452">
    <property type="entry name" value="TPR-like"/>
    <property type="match status" value="1"/>
</dbReference>
<dbReference type="EMBL" id="JARYZI010000008">
    <property type="protein sequence ID" value="MDH8678992.1"/>
    <property type="molecule type" value="Genomic_DNA"/>
</dbReference>
<gene>
    <name evidence="1" type="ORF">QE109_12600</name>
</gene>
<dbReference type="InterPro" id="IPR011990">
    <property type="entry name" value="TPR-like_helical_dom_sf"/>
</dbReference>
<proteinExistence type="predicted"/>
<sequence length="132" mass="15593">MTTKNNQEKNESNKLLFKKIKELIIDECFEESENLIRKAIMEFPHAPEPHNLYGILLEKTDEHSTAMKHFRIALELDTMYLPARHNLEYYGTFFSKGKCAYDESDCIDEEENVDNYKVSYDNRGIGHIIRRD</sequence>
<evidence type="ECO:0000313" key="1">
    <source>
        <dbReference type="EMBL" id="MDH8678992.1"/>
    </source>
</evidence>
<evidence type="ECO:0000313" key="2">
    <source>
        <dbReference type="Proteomes" id="UP001158045"/>
    </source>
</evidence>
<comment type="caution">
    <text evidence="1">The sequence shown here is derived from an EMBL/GenBank/DDBJ whole genome shotgun (WGS) entry which is preliminary data.</text>
</comment>
<accession>A0ABT6NF34</accession>
<reference evidence="1 2" key="1">
    <citation type="submission" date="2023-04" db="EMBL/GenBank/DDBJ databases">
        <title>Fusibacter bizertensis strain WBS, isolated from littoral bottom sediments of the Arctic seas - biochemical and genomic analysis.</title>
        <authorList>
            <person name="Brioukhanov A.L."/>
        </authorList>
    </citation>
    <scope>NUCLEOTIDE SEQUENCE [LARGE SCALE GENOMIC DNA]</scope>
    <source>
        <strain evidence="1 2">WBS</strain>
    </source>
</reference>
<protein>
    <recommendedName>
        <fullName evidence="3">Tetratricopeptide repeat protein</fullName>
    </recommendedName>
</protein>
<organism evidence="1 2">
    <name type="scientific">Fusibacter bizertensis</name>
    <dbReference type="NCBI Taxonomy" id="1488331"/>
    <lineage>
        <taxon>Bacteria</taxon>
        <taxon>Bacillati</taxon>
        <taxon>Bacillota</taxon>
        <taxon>Clostridia</taxon>
        <taxon>Eubacteriales</taxon>
        <taxon>Eubacteriales Family XII. Incertae Sedis</taxon>
        <taxon>Fusibacter</taxon>
    </lineage>
</organism>
<name>A0ABT6NF34_9FIRM</name>
<dbReference type="Gene3D" id="1.25.40.10">
    <property type="entry name" value="Tetratricopeptide repeat domain"/>
    <property type="match status" value="1"/>
</dbReference>
<dbReference type="Proteomes" id="UP001158045">
    <property type="component" value="Unassembled WGS sequence"/>
</dbReference>
<dbReference type="RefSeq" id="WP_281094887.1">
    <property type="nucleotide sequence ID" value="NZ_JARYZI010000008.1"/>
</dbReference>